<dbReference type="Gene3D" id="1.10.630.10">
    <property type="entry name" value="Cytochrome P450"/>
    <property type="match status" value="1"/>
</dbReference>
<proteinExistence type="predicted"/>
<feature type="region of interest" description="Disordered" evidence="1">
    <location>
        <begin position="1"/>
        <end position="20"/>
    </location>
</feature>
<dbReference type="RefSeq" id="XP_015701467.1">
    <property type="nucleotide sequence ID" value="XM_015844463.1"/>
</dbReference>
<dbReference type="AlphaFoldDB" id="C1GTK3"/>
<dbReference type="GeneID" id="9099342"/>
<evidence type="ECO:0000256" key="1">
    <source>
        <dbReference type="SAM" id="MobiDB-lite"/>
    </source>
</evidence>
<dbReference type="SUPFAM" id="SSF48264">
    <property type="entry name" value="Cytochrome P450"/>
    <property type="match status" value="1"/>
</dbReference>
<dbReference type="HOGENOM" id="CLU_1759369_0_0_1"/>
<accession>C1GTK3</accession>
<dbReference type="InterPro" id="IPR036396">
    <property type="entry name" value="Cyt_P450_sf"/>
</dbReference>
<gene>
    <name evidence="2" type="ORF">PAAG_01848</name>
</gene>
<dbReference type="GO" id="GO:0004497">
    <property type="term" value="F:monooxygenase activity"/>
    <property type="evidence" value="ECO:0007669"/>
    <property type="project" value="InterPro"/>
</dbReference>
<reference evidence="2 3" key="1">
    <citation type="journal article" date="2011" name="PLoS Genet.">
        <title>Comparative genomic analysis of human fungal pathogens causing paracoccidioidomycosis.</title>
        <authorList>
            <person name="Desjardins C.A."/>
            <person name="Champion M.D."/>
            <person name="Holder J.W."/>
            <person name="Muszewska A."/>
            <person name="Goldberg J."/>
            <person name="Bailao A.M."/>
            <person name="Brigido M.M."/>
            <person name="Ferreira M.E."/>
            <person name="Garcia A.M."/>
            <person name="Grynberg M."/>
            <person name="Gujja S."/>
            <person name="Heiman D.I."/>
            <person name="Henn M.R."/>
            <person name="Kodira C.D."/>
            <person name="Leon-Narvaez H."/>
            <person name="Longo L.V."/>
            <person name="Ma L.J."/>
            <person name="Malavazi I."/>
            <person name="Matsuo A.L."/>
            <person name="Morais F.V."/>
            <person name="Pereira M."/>
            <person name="Rodriguez-Brito S."/>
            <person name="Sakthikumar S."/>
            <person name="Salem-Izacc S.M."/>
            <person name="Sykes S.M."/>
            <person name="Teixeira M.M."/>
            <person name="Vallejo M.C."/>
            <person name="Walter M.E."/>
            <person name="Yandava C."/>
            <person name="Young S."/>
            <person name="Zeng Q."/>
            <person name="Zucker J."/>
            <person name="Felipe M.S."/>
            <person name="Goldman G.H."/>
            <person name="Haas B.J."/>
            <person name="McEwen J.G."/>
            <person name="Nino-Vega G."/>
            <person name="Puccia R."/>
            <person name="San-Blas G."/>
            <person name="Soares C.M."/>
            <person name="Birren B.W."/>
            <person name="Cuomo C.A."/>
        </authorList>
    </citation>
    <scope>NUCLEOTIDE SEQUENCE [LARGE SCALE GENOMIC DNA]</scope>
    <source>
        <strain evidence="3">ATCC MYA-826 / Pb01</strain>
    </source>
</reference>
<name>C1GTK3_PARBA</name>
<sequence>MTKHSSPSVQRWHPFSPQTRPEEHNIIDVASRLTGDTPTTTVHNVVANRKMYKTLRAELTKEFPLPKSELGFQKLEQLPYLISLIFCFHVALHTNRRQELLSYGVLGMLPCVVPESGAEFNGYNVPAGTIVSTSSWMMHRDEKLFPAT</sequence>
<dbReference type="InterPro" id="IPR001128">
    <property type="entry name" value="Cyt_P450"/>
</dbReference>
<dbReference type="GO" id="GO:0016705">
    <property type="term" value="F:oxidoreductase activity, acting on paired donors, with incorporation or reduction of molecular oxygen"/>
    <property type="evidence" value="ECO:0007669"/>
    <property type="project" value="InterPro"/>
</dbReference>
<dbReference type="OrthoDB" id="3945418at2759"/>
<dbReference type="GO" id="GO:0005506">
    <property type="term" value="F:iron ion binding"/>
    <property type="evidence" value="ECO:0007669"/>
    <property type="project" value="InterPro"/>
</dbReference>
<dbReference type="Pfam" id="PF00067">
    <property type="entry name" value="p450"/>
    <property type="match status" value="1"/>
</dbReference>
<dbReference type="EMBL" id="KN293995">
    <property type="protein sequence ID" value="EEH39659.2"/>
    <property type="molecule type" value="Genomic_DNA"/>
</dbReference>
<dbReference type="KEGG" id="pbl:PAAG_01848"/>
<dbReference type="Proteomes" id="UP000002059">
    <property type="component" value="Partially assembled WGS sequence"/>
</dbReference>
<keyword evidence="3" id="KW-1185">Reference proteome</keyword>
<organism evidence="2 3">
    <name type="scientific">Paracoccidioides lutzii (strain ATCC MYA-826 / Pb01)</name>
    <name type="common">Paracoccidioides brasiliensis</name>
    <dbReference type="NCBI Taxonomy" id="502779"/>
    <lineage>
        <taxon>Eukaryota</taxon>
        <taxon>Fungi</taxon>
        <taxon>Dikarya</taxon>
        <taxon>Ascomycota</taxon>
        <taxon>Pezizomycotina</taxon>
        <taxon>Eurotiomycetes</taxon>
        <taxon>Eurotiomycetidae</taxon>
        <taxon>Onygenales</taxon>
        <taxon>Ajellomycetaceae</taxon>
        <taxon>Paracoccidioides</taxon>
    </lineage>
</organism>
<protein>
    <submittedName>
        <fullName evidence="2">Uncharacterized protein</fullName>
    </submittedName>
</protein>
<dbReference type="VEuPathDB" id="FungiDB:PAAG_01848"/>
<evidence type="ECO:0000313" key="2">
    <source>
        <dbReference type="EMBL" id="EEH39659.2"/>
    </source>
</evidence>
<evidence type="ECO:0000313" key="3">
    <source>
        <dbReference type="Proteomes" id="UP000002059"/>
    </source>
</evidence>
<dbReference type="GO" id="GO:0020037">
    <property type="term" value="F:heme binding"/>
    <property type="evidence" value="ECO:0007669"/>
    <property type="project" value="InterPro"/>
</dbReference>
<dbReference type="STRING" id="502779.C1GTK3"/>